<dbReference type="PANTHER" id="PTHR30408">
    <property type="entry name" value="TYPE-1 RESTRICTION ENZYME ECOKI SPECIFICITY PROTEIN"/>
    <property type="match status" value="1"/>
</dbReference>
<keyword evidence="6" id="KW-0255">Endonuclease</keyword>
<feature type="coiled-coil region" evidence="4">
    <location>
        <begin position="240"/>
        <end position="267"/>
    </location>
</feature>
<dbReference type="Pfam" id="PF01420">
    <property type="entry name" value="Methylase_S"/>
    <property type="match status" value="1"/>
</dbReference>
<evidence type="ECO:0000256" key="1">
    <source>
        <dbReference type="ARBA" id="ARBA00010923"/>
    </source>
</evidence>
<evidence type="ECO:0000313" key="6">
    <source>
        <dbReference type="EMBL" id="RAI73156.1"/>
    </source>
</evidence>
<reference evidence="6 7" key="1">
    <citation type="submission" date="2018-06" db="EMBL/GenBank/DDBJ databases">
        <title>Spirosoma sp. HMF3257 Genome sequencing and assembly.</title>
        <authorList>
            <person name="Kang H."/>
            <person name="Cha I."/>
            <person name="Kim H."/>
            <person name="Kang J."/>
            <person name="Joh K."/>
        </authorList>
    </citation>
    <scope>NUCLEOTIDE SEQUENCE [LARGE SCALE GENOMIC DNA]</scope>
    <source>
        <strain evidence="6 7">HMF3257</strain>
    </source>
</reference>
<evidence type="ECO:0000259" key="5">
    <source>
        <dbReference type="Pfam" id="PF01420"/>
    </source>
</evidence>
<protein>
    <submittedName>
        <fullName evidence="6">Restriction endonuclease subunit S</fullName>
    </submittedName>
</protein>
<proteinExistence type="inferred from homology"/>
<keyword evidence="4" id="KW-0175">Coiled coil</keyword>
<dbReference type="GO" id="GO:0009307">
    <property type="term" value="P:DNA restriction-modification system"/>
    <property type="evidence" value="ECO:0007669"/>
    <property type="project" value="UniProtKB-KW"/>
</dbReference>
<dbReference type="Gene3D" id="3.90.220.20">
    <property type="entry name" value="DNA methylase specificity domains"/>
    <property type="match status" value="1"/>
</dbReference>
<dbReference type="GO" id="GO:0003677">
    <property type="term" value="F:DNA binding"/>
    <property type="evidence" value="ECO:0007669"/>
    <property type="project" value="UniProtKB-KW"/>
</dbReference>
<dbReference type="SUPFAM" id="SSF116734">
    <property type="entry name" value="DNA methylase specificity domain"/>
    <property type="match status" value="2"/>
</dbReference>
<keyword evidence="7" id="KW-1185">Reference proteome</keyword>
<keyword evidence="6" id="KW-0378">Hydrolase</keyword>
<dbReference type="GO" id="GO:0004519">
    <property type="term" value="F:endonuclease activity"/>
    <property type="evidence" value="ECO:0007669"/>
    <property type="project" value="UniProtKB-KW"/>
</dbReference>
<keyword evidence="2" id="KW-0680">Restriction system</keyword>
<comment type="caution">
    <text evidence="6">The sequence shown here is derived from an EMBL/GenBank/DDBJ whole genome shotgun (WGS) entry which is preliminary data.</text>
</comment>
<evidence type="ECO:0000256" key="3">
    <source>
        <dbReference type="ARBA" id="ARBA00023125"/>
    </source>
</evidence>
<name>A0A327NGT5_9BACT</name>
<evidence type="ECO:0000256" key="4">
    <source>
        <dbReference type="SAM" id="Coils"/>
    </source>
</evidence>
<sequence>MVLLLFRTPRSFLPPDTARCRSLQADKRCITKITNTAPPLSQQRKITAILSTWDEAIQTAIQLLKAKQERKRGLMQQLLSGKKRLPGFSEEWYEVKSGEIFKNISIKNHPNEELLSATQDRGVIPRSMLEGRVAMPESETKAYKLVKKGNFLISLRSFQGGIEYSEYQGIVSPAYTVLTSRLTIDEGFYKHYFKSGRFIRKLGVAIIGIRDGKQISFDDFSVIKIPQPVFQEQCAIAAVLNAADDEIRLAKVEVDALKQQKRGLMQELLTGKTMVKVEEEEHQSDLLKSTLV</sequence>
<comment type="similarity">
    <text evidence="1">Belongs to the type-I restriction system S methylase family.</text>
</comment>
<feature type="domain" description="Type I restriction modification DNA specificity" evidence="5">
    <location>
        <begin position="90"/>
        <end position="251"/>
    </location>
</feature>
<evidence type="ECO:0000313" key="7">
    <source>
        <dbReference type="Proteomes" id="UP000249016"/>
    </source>
</evidence>
<dbReference type="InterPro" id="IPR052021">
    <property type="entry name" value="Type-I_RS_S_subunit"/>
</dbReference>
<gene>
    <name evidence="6" type="ORF">HMF3257_37860</name>
</gene>
<dbReference type="Gene3D" id="1.10.287.1120">
    <property type="entry name" value="Bipartite methylase S protein"/>
    <property type="match status" value="1"/>
</dbReference>
<dbReference type="InterPro" id="IPR000055">
    <property type="entry name" value="Restrct_endonuc_typeI_TRD"/>
</dbReference>
<accession>A0A327NGT5</accession>
<dbReference type="AlphaFoldDB" id="A0A327NGT5"/>
<dbReference type="PANTHER" id="PTHR30408:SF12">
    <property type="entry name" value="TYPE I RESTRICTION ENZYME MJAVIII SPECIFICITY SUBUNIT"/>
    <property type="match status" value="1"/>
</dbReference>
<keyword evidence="6" id="KW-0540">Nuclease</keyword>
<evidence type="ECO:0000256" key="2">
    <source>
        <dbReference type="ARBA" id="ARBA00022747"/>
    </source>
</evidence>
<dbReference type="EMBL" id="QLII01000002">
    <property type="protein sequence ID" value="RAI73156.1"/>
    <property type="molecule type" value="Genomic_DNA"/>
</dbReference>
<dbReference type="Proteomes" id="UP000249016">
    <property type="component" value="Unassembled WGS sequence"/>
</dbReference>
<dbReference type="InterPro" id="IPR044946">
    <property type="entry name" value="Restrct_endonuc_typeI_TRD_sf"/>
</dbReference>
<keyword evidence="3" id="KW-0238">DNA-binding</keyword>
<organism evidence="6 7">
    <name type="scientific">Spirosoma telluris</name>
    <dbReference type="NCBI Taxonomy" id="2183553"/>
    <lineage>
        <taxon>Bacteria</taxon>
        <taxon>Pseudomonadati</taxon>
        <taxon>Bacteroidota</taxon>
        <taxon>Cytophagia</taxon>
        <taxon>Cytophagales</taxon>
        <taxon>Cytophagaceae</taxon>
        <taxon>Spirosoma</taxon>
    </lineage>
</organism>